<organism evidence="1 2">
    <name type="scientific">Vibrio aerogenes CECT 7868</name>
    <dbReference type="NCBI Taxonomy" id="1216006"/>
    <lineage>
        <taxon>Bacteria</taxon>
        <taxon>Pseudomonadati</taxon>
        <taxon>Pseudomonadota</taxon>
        <taxon>Gammaproteobacteria</taxon>
        <taxon>Vibrionales</taxon>
        <taxon>Vibrionaceae</taxon>
        <taxon>Vibrio</taxon>
    </lineage>
</organism>
<dbReference type="Proteomes" id="UP000184608">
    <property type="component" value="Unassembled WGS sequence"/>
</dbReference>
<protein>
    <submittedName>
        <fullName evidence="1">Uncharacterized protein</fullName>
    </submittedName>
</protein>
<proteinExistence type="predicted"/>
<dbReference type="STRING" id="1216006.VA7868_01102"/>
<gene>
    <name evidence="1" type="ORF">VA7868_01102</name>
</gene>
<evidence type="ECO:0000313" key="1">
    <source>
        <dbReference type="EMBL" id="SHH97751.1"/>
    </source>
</evidence>
<sequence length="35" mass="3985">MFEAIYTVNYLGHVDLYDIKALQGQSSYFQISGVI</sequence>
<accession>A0A1M5XD58</accession>
<dbReference type="AlphaFoldDB" id="A0A1M5XD58"/>
<reference evidence="1 2" key="1">
    <citation type="submission" date="2016-11" db="EMBL/GenBank/DDBJ databases">
        <authorList>
            <person name="Jaros S."/>
            <person name="Januszkiewicz K."/>
            <person name="Wedrychowicz H."/>
        </authorList>
    </citation>
    <scope>NUCLEOTIDE SEQUENCE [LARGE SCALE GENOMIC DNA]</scope>
    <source>
        <strain evidence="1 2">CECT 7868</strain>
    </source>
</reference>
<name>A0A1M5XD58_9VIBR</name>
<dbReference type="EMBL" id="FQXZ01000011">
    <property type="protein sequence ID" value="SHH97751.1"/>
    <property type="molecule type" value="Genomic_DNA"/>
</dbReference>
<keyword evidence="2" id="KW-1185">Reference proteome</keyword>
<evidence type="ECO:0000313" key="2">
    <source>
        <dbReference type="Proteomes" id="UP000184608"/>
    </source>
</evidence>